<evidence type="ECO:0000259" key="1">
    <source>
        <dbReference type="Pfam" id="PF06527"/>
    </source>
</evidence>
<name>A0ABX0N870_9BURK</name>
<comment type="caution">
    <text evidence="2">The sequence shown here is derived from an EMBL/GenBank/DDBJ whole genome shotgun (WGS) entry which is preliminary data.</text>
</comment>
<dbReference type="RefSeq" id="WP_167085933.1">
    <property type="nucleotide sequence ID" value="NZ_WHJG01000005.1"/>
</dbReference>
<keyword evidence="3" id="KW-1185">Reference proteome</keyword>
<accession>A0ABX0N870</accession>
<proteinExistence type="predicted"/>
<reference evidence="2 3" key="1">
    <citation type="submission" date="2019-10" db="EMBL/GenBank/DDBJ databases">
        <title>Taxonomy of Antarctic Massilia spp.: description of Massilia rubra sp. nov., Massilia aquatica sp. nov., Massilia mucilaginosa sp. nov., Massilia frigida sp. nov. isolated from streams, lakes and regoliths.</title>
        <authorList>
            <person name="Holochova P."/>
            <person name="Sedlacek I."/>
            <person name="Kralova S."/>
            <person name="Maslanova I."/>
            <person name="Busse H.-J."/>
            <person name="Stankova E."/>
            <person name="Vrbovska V."/>
            <person name="Kovarovic V."/>
            <person name="Bartak M."/>
            <person name="Svec P."/>
            <person name="Pantucek R."/>
        </authorList>
    </citation>
    <scope>NUCLEOTIDE SEQUENCE [LARGE SCALE GENOMIC DNA]</scope>
    <source>
        <strain evidence="2 3">CCM 8695</strain>
    </source>
</reference>
<dbReference type="Pfam" id="PF06527">
    <property type="entry name" value="TniQ"/>
    <property type="match status" value="1"/>
</dbReference>
<dbReference type="InterPro" id="IPR009492">
    <property type="entry name" value="TniQ"/>
</dbReference>
<dbReference type="Proteomes" id="UP000621455">
    <property type="component" value="Unassembled WGS sequence"/>
</dbReference>
<gene>
    <name evidence="2" type="ORF">F2P44_06615</name>
</gene>
<dbReference type="EMBL" id="WHJG01000005">
    <property type="protein sequence ID" value="NHZ78949.1"/>
    <property type="molecule type" value="Genomic_DNA"/>
</dbReference>
<feature type="domain" description="TniQ" evidence="1">
    <location>
        <begin position="26"/>
        <end position="168"/>
    </location>
</feature>
<organism evidence="2 3">
    <name type="scientific">Massilia frigida</name>
    <dbReference type="NCBI Taxonomy" id="2609281"/>
    <lineage>
        <taxon>Bacteria</taxon>
        <taxon>Pseudomonadati</taxon>
        <taxon>Pseudomonadota</taxon>
        <taxon>Betaproteobacteria</taxon>
        <taxon>Burkholderiales</taxon>
        <taxon>Oxalobacteraceae</taxon>
        <taxon>Telluria group</taxon>
        <taxon>Massilia</taxon>
    </lineage>
</organism>
<evidence type="ECO:0000313" key="3">
    <source>
        <dbReference type="Proteomes" id="UP000621455"/>
    </source>
</evidence>
<evidence type="ECO:0000313" key="2">
    <source>
        <dbReference type="EMBL" id="NHZ78949.1"/>
    </source>
</evidence>
<sequence length="353" mass="40602">MDTSVKTKATQTTVAGARLAADRLWPIRYKPLPDELLSSWLVRLAHGHGLKVQTFCNAIFGERLQIWNRDIDRIAPPWLLNELSLRTGTPYSVAADTTLRTYEGVLYRKFRSAGPLHWILVLQMYHRKRLGFGLQFCPRCLADDETPYFRKRWRVALLTVCSVHKTMLLDRCPNCAAAVAAHRIDFHRFDPVENTPVSFCHQCNFDMRTASAAEPIFYDGSSFALLLAAGDRIDGDAGGEWALDRFAVLHQLCRTMTARYKHVGLRNFVLGQIGVPDIALSQGHISFEMRPVAERHHLLLLTAWLMADLEPRLRAAWQRRAVRYSVLTKDFPERPDWYGRIVAKFENWRDRLQ</sequence>
<protein>
    <recommendedName>
        <fullName evidence="1">TniQ domain-containing protein</fullName>
    </recommendedName>
</protein>